<keyword evidence="5" id="KW-0539">Nucleus</keyword>
<evidence type="ECO:0000313" key="6">
    <source>
        <dbReference type="EMBL" id="CAB3981657.1"/>
    </source>
</evidence>
<dbReference type="AlphaFoldDB" id="A0A6S7FUL7"/>
<keyword evidence="3" id="KW-0805">Transcription regulation</keyword>
<dbReference type="OrthoDB" id="10264870at2759"/>
<evidence type="ECO:0000256" key="5">
    <source>
        <dbReference type="ARBA" id="ARBA00023242"/>
    </source>
</evidence>
<dbReference type="GO" id="GO:0005634">
    <property type="term" value="C:nucleus"/>
    <property type="evidence" value="ECO:0007669"/>
    <property type="project" value="UniProtKB-SubCell"/>
</dbReference>
<gene>
    <name evidence="6" type="ORF">PACLA_8A026134</name>
</gene>
<evidence type="ECO:0000256" key="4">
    <source>
        <dbReference type="ARBA" id="ARBA00023163"/>
    </source>
</evidence>
<dbReference type="EMBL" id="CACRXK020000414">
    <property type="protein sequence ID" value="CAB3981657.1"/>
    <property type="molecule type" value="Genomic_DNA"/>
</dbReference>
<sequence>MADLQEAREQLLEVLGDLSSKYWTTLSLWYKKKLSKEEFDIQIKQLLGEGSINVHNRFLYALLSKCQEMCLNSGTLSKNVSRPSAASIASQRNTEQLRKHVRPAKVSFEQRFHPYNVLEGADSVGKVVLTDDSEINLCSYEFTLPDVQAMNGRLFLAAWDAGLESVEDTGSNAAKLVISAVKHHIKDILTACCSRKGGFRLRDGHYKYGLDTSYVKPNIWNSLDSYSSHSILIHQGRTEQTEADAAVTVASSCPPSTQASISMYELREVLQVHCRVIPSHTVFAANMERILSRLWHPSHDEIEQGRLHKLEAKRRQSKLRQQRSLRL</sequence>
<dbReference type="GO" id="GO:0006357">
    <property type="term" value="P:regulation of transcription by RNA polymerase II"/>
    <property type="evidence" value="ECO:0007669"/>
    <property type="project" value="TreeGrafter"/>
</dbReference>
<keyword evidence="7" id="KW-1185">Reference proteome</keyword>
<dbReference type="GO" id="GO:0003713">
    <property type="term" value="F:transcription coactivator activity"/>
    <property type="evidence" value="ECO:0007669"/>
    <property type="project" value="TreeGrafter"/>
</dbReference>
<dbReference type="GO" id="GO:0000124">
    <property type="term" value="C:SAGA complex"/>
    <property type="evidence" value="ECO:0007669"/>
    <property type="project" value="UniProtKB-ARBA"/>
</dbReference>
<proteinExistence type="inferred from homology"/>
<evidence type="ECO:0000313" key="7">
    <source>
        <dbReference type="Proteomes" id="UP001152795"/>
    </source>
</evidence>
<evidence type="ECO:0000256" key="1">
    <source>
        <dbReference type="ARBA" id="ARBA00004123"/>
    </source>
</evidence>
<protein>
    <submittedName>
        <fullName evidence="6">Transcriptional adapter 1</fullName>
    </submittedName>
</protein>
<comment type="caution">
    <text evidence="6">The sequence shown here is derived from an EMBL/GenBank/DDBJ whole genome shotgun (WGS) entry which is preliminary data.</text>
</comment>
<dbReference type="Pfam" id="PF12767">
    <property type="entry name" value="SAGA-Tad1"/>
    <property type="match status" value="1"/>
</dbReference>
<dbReference type="PANTHER" id="PTHR21277:SF5">
    <property type="entry name" value="TRANSCRIPTIONAL ADAPTER 1"/>
    <property type="match status" value="1"/>
</dbReference>
<evidence type="ECO:0000256" key="2">
    <source>
        <dbReference type="ARBA" id="ARBA00010314"/>
    </source>
</evidence>
<organism evidence="6 7">
    <name type="scientific">Paramuricea clavata</name>
    <name type="common">Red gorgonian</name>
    <name type="synonym">Violescent sea-whip</name>
    <dbReference type="NCBI Taxonomy" id="317549"/>
    <lineage>
        <taxon>Eukaryota</taxon>
        <taxon>Metazoa</taxon>
        <taxon>Cnidaria</taxon>
        <taxon>Anthozoa</taxon>
        <taxon>Octocorallia</taxon>
        <taxon>Malacalcyonacea</taxon>
        <taxon>Plexauridae</taxon>
        <taxon>Paramuricea</taxon>
    </lineage>
</organism>
<reference evidence="6" key="1">
    <citation type="submission" date="2020-04" db="EMBL/GenBank/DDBJ databases">
        <authorList>
            <person name="Alioto T."/>
            <person name="Alioto T."/>
            <person name="Gomez Garrido J."/>
        </authorList>
    </citation>
    <scope>NUCLEOTIDE SEQUENCE</scope>
    <source>
        <strain evidence="6">A484AB</strain>
    </source>
</reference>
<dbReference type="PANTHER" id="PTHR21277">
    <property type="entry name" value="TRANSCRIPTIONAL ADAPTER 1"/>
    <property type="match status" value="1"/>
</dbReference>
<comment type="subcellular location">
    <subcellularLocation>
        <location evidence="1">Nucleus</location>
    </subcellularLocation>
</comment>
<name>A0A6S7FUL7_PARCT</name>
<dbReference type="CDD" id="cd22934">
    <property type="entry name" value="HFD_TADA1"/>
    <property type="match status" value="1"/>
</dbReference>
<dbReference type="InterPro" id="IPR024738">
    <property type="entry name" value="Hfi1/Tada1"/>
</dbReference>
<keyword evidence="4" id="KW-0804">Transcription</keyword>
<accession>A0A6S7FUL7</accession>
<dbReference type="Proteomes" id="UP001152795">
    <property type="component" value="Unassembled WGS sequence"/>
</dbReference>
<comment type="similarity">
    <text evidence="2">Belongs to the TADA1 family.</text>
</comment>
<evidence type="ECO:0000256" key="3">
    <source>
        <dbReference type="ARBA" id="ARBA00023015"/>
    </source>
</evidence>